<dbReference type="Gene3D" id="3.40.50.12780">
    <property type="entry name" value="N-terminal domain of ligase-like"/>
    <property type="match status" value="1"/>
</dbReference>
<dbReference type="PANTHER" id="PTHR43201:SF8">
    <property type="entry name" value="ACYL-COA SYNTHETASE FAMILY MEMBER 3"/>
    <property type="match status" value="1"/>
</dbReference>
<reference evidence="3 4" key="2">
    <citation type="submission" date="2019-04" db="EMBL/GenBank/DDBJ databases">
        <title>The genome sequence of big-headed turtle.</title>
        <authorList>
            <person name="Gong S."/>
        </authorList>
    </citation>
    <scope>NUCLEOTIDE SEQUENCE [LARGE SCALE GENOMIC DNA]</scope>
    <source>
        <strain evidence="3">DO16091913</strain>
        <tissue evidence="3">Muscle</tissue>
    </source>
</reference>
<dbReference type="PANTHER" id="PTHR43201">
    <property type="entry name" value="ACYL-COA SYNTHETASE"/>
    <property type="match status" value="1"/>
</dbReference>
<dbReference type="EMBL" id="QXTE01000151">
    <property type="protein sequence ID" value="TFK03878.1"/>
    <property type="molecule type" value="Genomic_DNA"/>
</dbReference>
<sequence>MLVKPKELALCWRIEGQAQLAQRDTDSLQQGKNPTTESVVTPGLDGKEGELFVKGPTVFREYWNRPEETKEAFTPDGWFKTGTVLVPLGCA</sequence>
<evidence type="ECO:0000256" key="2">
    <source>
        <dbReference type="SAM" id="MobiDB-lite"/>
    </source>
</evidence>
<reference evidence="3 4" key="1">
    <citation type="submission" date="2019-04" db="EMBL/GenBank/DDBJ databases">
        <title>Draft genome of the big-headed turtle Platysternon megacephalum.</title>
        <authorList>
            <person name="Gong S."/>
        </authorList>
    </citation>
    <scope>NUCLEOTIDE SEQUENCE [LARGE SCALE GENOMIC DNA]</scope>
    <source>
        <strain evidence="3">DO16091913</strain>
        <tissue evidence="3">Muscle</tissue>
    </source>
</reference>
<comment type="caution">
    <text evidence="3">The sequence shown here is derived from an EMBL/GenBank/DDBJ whole genome shotgun (WGS) entry which is preliminary data.</text>
</comment>
<evidence type="ECO:0000313" key="4">
    <source>
        <dbReference type="Proteomes" id="UP000297703"/>
    </source>
</evidence>
<organism evidence="3 4">
    <name type="scientific">Platysternon megacephalum</name>
    <name type="common">big-headed turtle</name>
    <dbReference type="NCBI Taxonomy" id="55544"/>
    <lineage>
        <taxon>Eukaryota</taxon>
        <taxon>Metazoa</taxon>
        <taxon>Chordata</taxon>
        <taxon>Craniata</taxon>
        <taxon>Vertebrata</taxon>
        <taxon>Euteleostomi</taxon>
        <taxon>Archelosauria</taxon>
        <taxon>Testudinata</taxon>
        <taxon>Testudines</taxon>
        <taxon>Cryptodira</taxon>
        <taxon>Durocryptodira</taxon>
        <taxon>Testudinoidea</taxon>
        <taxon>Platysternidae</taxon>
        <taxon>Platysternon</taxon>
    </lineage>
</organism>
<evidence type="ECO:0000313" key="3">
    <source>
        <dbReference type="EMBL" id="TFK03878.1"/>
    </source>
</evidence>
<evidence type="ECO:0000256" key="1">
    <source>
        <dbReference type="ARBA" id="ARBA00006432"/>
    </source>
</evidence>
<dbReference type="STRING" id="55544.A0A4D9E6I7"/>
<accession>A0A4D9E6I7</accession>
<dbReference type="OrthoDB" id="2962993at2759"/>
<dbReference type="GO" id="GO:0031956">
    <property type="term" value="F:medium-chain fatty acid-CoA ligase activity"/>
    <property type="evidence" value="ECO:0007669"/>
    <property type="project" value="TreeGrafter"/>
</dbReference>
<name>A0A4D9E6I7_9SAUR</name>
<gene>
    <name evidence="3" type="ORF">DR999_PMT13703</name>
</gene>
<dbReference type="InterPro" id="IPR042099">
    <property type="entry name" value="ANL_N_sf"/>
</dbReference>
<comment type="similarity">
    <text evidence="1">Belongs to the ATP-dependent AMP-binding enzyme family.</text>
</comment>
<proteinExistence type="inferred from homology"/>
<feature type="region of interest" description="Disordered" evidence="2">
    <location>
        <begin position="22"/>
        <end position="46"/>
    </location>
</feature>
<protein>
    <submittedName>
        <fullName evidence="3">Acyl-CoA synthetase family member 3, mitochondrial</fullName>
    </submittedName>
</protein>
<dbReference type="Proteomes" id="UP000297703">
    <property type="component" value="Unassembled WGS sequence"/>
</dbReference>
<dbReference type="GO" id="GO:0006631">
    <property type="term" value="P:fatty acid metabolic process"/>
    <property type="evidence" value="ECO:0007669"/>
    <property type="project" value="TreeGrafter"/>
</dbReference>
<dbReference type="AlphaFoldDB" id="A0A4D9E6I7"/>
<keyword evidence="4" id="KW-1185">Reference proteome</keyword>
<feature type="compositionally biased region" description="Polar residues" evidence="2">
    <location>
        <begin position="22"/>
        <end position="39"/>
    </location>
</feature>
<dbReference type="SUPFAM" id="SSF56801">
    <property type="entry name" value="Acetyl-CoA synthetase-like"/>
    <property type="match status" value="1"/>
</dbReference>